<comment type="caution">
    <text evidence="1">The sequence shown here is derived from an EMBL/GenBank/DDBJ whole genome shotgun (WGS) entry which is preliminary data.</text>
</comment>
<protein>
    <submittedName>
        <fullName evidence="1">Uncharacterized protein</fullName>
    </submittedName>
</protein>
<dbReference type="Proteomes" id="UP001144323">
    <property type="component" value="Unassembled WGS sequence"/>
</dbReference>
<name>A0A9W6GW93_9HYPH</name>
<dbReference type="EMBL" id="BSEC01000001">
    <property type="protein sequence ID" value="GLI94187.1"/>
    <property type="molecule type" value="Genomic_DNA"/>
</dbReference>
<reference evidence="1" key="1">
    <citation type="journal article" date="2023" name="Int. J. Syst. Evol. Microbiol.">
        <title>Methylocystis iwaonis sp. nov., a type II methane-oxidizing bacterium from surface soil of a rice paddy field in Japan, and emended description of the genus Methylocystis (ex Whittenbury et al. 1970) Bowman et al. 1993.</title>
        <authorList>
            <person name="Kaise H."/>
            <person name="Sawadogo J.B."/>
            <person name="Alam M.S."/>
            <person name="Ueno C."/>
            <person name="Dianou D."/>
            <person name="Shinjo R."/>
            <person name="Asakawa S."/>
        </authorList>
    </citation>
    <scope>NUCLEOTIDE SEQUENCE</scope>
    <source>
        <strain evidence="1">LMG27198</strain>
    </source>
</reference>
<gene>
    <name evidence="1" type="ORF">LMG27198_31790</name>
</gene>
<keyword evidence="2" id="KW-1185">Reference proteome</keyword>
<accession>A0A9W6GW93</accession>
<organism evidence="1 2">
    <name type="scientific">Methylocystis echinoides</name>
    <dbReference type="NCBI Taxonomy" id="29468"/>
    <lineage>
        <taxon>Bacteria</taxon>
        <taxon>Pseudomonadati</taxon>
        <taxon>Pseudomonadota</taxon>
        <taxon>Alphaproteobacteria</taxon>
        <taxon>Hyphomicrobiales</taxon>
        <taxon>Methylocystaceae</taxon>
        <taxon>Methylocystis</taxon>
    </lineage>
</organism>
<sequence>MFFLLKSLACIALVLFALGWRPVEFPEKPTRVAAPRVEKRQTLSENLAQAGTDALIAAARDKCLAAPRDCAALLQRLPAPGRER</sequence>
<evidence type="ECO:0000313" key="2">
    <source>
        <dbReference type="Proteomes" id="UP001144323"/>
    </source>
</evidence>
<proteinExistence type="predicted"/>
<dbReference type="AlphaFoldDB" id="A0A9W6GW93"/>
<evidence type="ECO:0000313" key="1">
    <source>
        <dbReference type="EMBL" id="GLI94187.1"/>
    </source>
</evidence>
<dbReference type="RefSeq" id="WP_281804202.1">
    <property type="nucleotide sequence ID" value="NZ_BSEC01000001.1"/>
</dbReference>